<reference evidence="1 2" key="1">
    <citation type="submission" date="2017-01" db="EMBL/GenBank/DDBJ databases">
        <title>Novel large sulfur bacteria in the metagenomes of groundwater-fed chemosynthetic microbial mats in the Lake Huron basin.</title>
        <authorList>
            <person name="Sharrar A.M."/>
            <person name="Flood B.E."/>
            <person name="Bailey J.V."/>
            <person name="Jones D.S."/>
            <person name="Biddanda B."/>
            <person name="Ruberg S.A."/>
            <person name="Marcus D.N."/>
            <person name="Dick G.J."/>
        </authorList>
    </citation>
    <scope>NUCLEOTIDE SEQUENCE [LARGE SCALE GENOMIC DNA]</scope>
    <source>
        <strain evidence="1">A8</strain>
    </source>
</reference>
<protein>
    <recommendedName>
        <fullName evidence="3">Signal peptide prediction</fullName>
    </recommendedName>
</protein>
<name>A0A1Y1QL66_9GAMM</name>
<dbReference type="EMBL" id="MTEJ01000184">
    <property type="protein sequence ID" value="OQX08165.1"/>
    <property type="molecule type" value="Genomic_DNA"/>
</dbReference>
<proteinExistence type="predicted"/>
<dbReference type="PROSITE" id="PS51257">
    <property type="entry name" value="PROKAR_LIPOPROTEIN"/>
    <property type="match status" value="1"/>
</dbReference>
<evidence type="ECO:0008006" key="3">
    <source>
        <dbReference type="Google" id="ProtNLM"/>
    </source>
</evidence>
<accession>A0A1Y1QL66</accession>
<comment type="caution">
    <text evidence="1">The sequence shown here is derived from an EMBL/GenBank/DDBJ whole genome shotgun (WGS) entry which is preliminary data.</text>
</comment>
<organism evidence="1 2">
    <name type="scientific">Thiothrix lacustris</name>
    <dbReference type="NCBI Taxonomy" id="525917"/>
    <lineage>
        <taxon>Bacteria</taxon>
        <taxon>Pseudomonadati</taxon>
        <taxon>Pseudomonadota</taxon>
        <taxon>Gammaproteobacteria</taxon>
        <taxon>Thiotrichales</taxon>
        <taxon>Thiotrichaceae</taxon>
        <taxon>Thiothrix</taxon>
    </lineage>
</organism>
<dbReference type="Proteomes" id="UP000192491">
    <property type="component" value="Unassembled WGS sequence"/>
</dbReference>
<evidence type="ECO:0000313" key="1">
    <source>
        <dbReference type="EMBL" id="OQX08165.1"/>
    </source>
</evidence>
<evidence type="ECO:0000313" key="2">
    <source>
        <dbReference type="Proteomes" id="UP000192491"/>
    </source>
</evidence>
<sequence length="154" mass="17310">MKRHSFWLKILRYLWVAPISLGCTPLAALAWATGGHFALHSGVLEIWGGYIGKRLQQGLPLFGRVNAFTLGHVVIGVSPAHLAASRVHERVHVTQFEHWGVLFPLVYAIAGWRVQRRGGHAYWDNPYEIEARQAAAQVQQIDLYSLQCDGETKE</sequence>
<gene>
    <name evidence="1" type="ORF">BWK73_26200</name>
</gene>
<dbReference type="AlphaFoldDB" id="A0A1Y1QL66"/>